<evidence type="ECO:0000256" key="1">
    <source>
        <dbReference type="ARBA" id="ARBA00009748"/>
    </source>
</evidence>
<keyword evidence="4" id="KW-0325">Glycoprotein</keyword>
<dbReference type="CDD" id="cd00010">
    <property type="entry name" value="AAI_LTSS"/>
    <property type="match status" value="1"/>
</dbReference>
<evidence type="ECO:0000256" key="2">
    <source>
        <dbReference type="ARBA" id="ARBA00022729"/>
    </source>
</evidence>
<accession>A0AA38G2J8</accession>
<dbReference type="PANTHER" id="PTHR33044">
    <property type="entry name" value="BIFUNCTIONAL INHIBITOR/LIPID-TRANSFER PROTEIN/SEED STORAGE 2S ALBUMIN SUPERFAMILY PROTEIN-RELATED"/>
    <property type="match status" value="1"/>
</dbReference>
<dbReference type="AlphaFoldDB" id="A0AA38G2J8"/>
<organism evidence="6 7">
    <name type="scientific">Taxus chinensis</name>
    <name type="common">Chinese yew</name>
    <name type="synonym">Taxus wallichiana var. chinensis</name>
    <dbReference type="NCBI Taxonomy" id="29808"/>
    <lineage>
        <taxon>Eukaryota</taxon>
        <taxon>Viridiplantae</taxon>
        <taxon>Streptophyta</taxon>
        <taxon>Embryophyta</taxon>
        <taxon>Tracheophyta</taxon>
        <taxon>Spermatophyta</taxon>
        <taxon>Pinopsida</taxon>
        <taxon>Pinidae</taxon>
        <taxon>Conifers II</taxon>
        <taxon>Cupressales</taxon>
        <taxon>Taxaceae</taxon>
        <taxon>Taxus</taxon>
    </lineage>
</organism>
<comment type="similarity">
    <text evidence="1">Belongs to the plant LTP family.</text>
</comment>
<proteinExistence type="inferred from homology"/>
<dbReference type="OMA" id="CTNCALA"/>
<dbReference type="Pfam" id="PF14368">
    <property type="entry name" value="LTP_2"/>
    <property type="match status" value="1"/>
</dbReference>
<dbReference type="SUPFAM" id="SSF47699">
    <property type="entry name" value="Bifunctional inhibitor/lipid-transfer protein/seed storage 2S albumin"/>
    <property type="match status" value="1"/>
</dbReference>
<keyword evidence="3" id="KW-1015">Disulfide bond</keyword>
<dbReference type="InterPro" id="IPR036312">
    <property type="entry name" value="Bifun_inhib/LTP/seed_sf"/>
</dbReference>
<evidence type="ECO:0000259" key="5">
    <source>
        <dbReference type="Pfam" id="PF14368"/>
    </source>
</evidence>
<feature type="non-terminal residue" evidence="6">
    <location>
        <position position="144"/>
    </location>
</feature>
<dbReference type="InterPro" id="IPR043325">
    <property type="entry name" value="LTSS"/>
</dbReference>
<sequence length="144" mass="15534">SGDMQGDKRECSSTLQDVAPCIEFVQGAGTQPPEDCCTNCALAKPNDKRCLSILTKDSSDPDTGLLPFNQTRLIHMPTFCNVKAKLSDCIGILKLSPSSPDRKFYETGSSAASKSSSAIPTDRNWSHRLKPCVGFSGFVLRAAF</sequence>
<dbReference type="Gene3D" id="1.10.110.10">
    <property type="entry name" value="Plant lipid-transfer and hydrophobic proteins"/>
    <property type="match status" value="1"/>
</dbReference>
<protein>
    <recommendedName>
        <fullName evidence="5">Bifunctional inhibitor/plant lipid transfer protein/seed storage helical domain-containing protein</fullName>
    </recommendedName>
</protein>
<dbReference type="Proteomes" id="UP000824469">
    <property type="component" value="Unassembled WGS sequence"/>
</dbReference>
<keyword evidence="2" id="KW-0732">Signal</keyword>
<evidence type="ECO:0000313" key="7">
    <source>
        <dbReference type="Proteomes" id="UP000824469"/>
    </source>
</evidence>
<reference evidence="6 7" key="1">
    <citation type="journal article" date="2021" name="Nat. Plants">
        <title>The Taxus genome provides insights into paclitaxel biosynthesis.</title>
        <authorList>
            <person name="Xiong X."/>
            <person name="Gou J."/>
            <person name="Liao Q."/>
            <person name="Li Y."/>
            <person name="Zhou Q."/>
            <person name="Bi G."/>
            <person name="Li C."/>
            <person name="Du R."/>
            <person name="Wang X."/>
            <person name="Sun T."/>
            <person name="Guo L."/>
            <person name="Liang H."/>
            <person name="Lu P."/>
            <person name="Wu Y."/>
            <person name="Zhang Z."/>
            <person name="Ro D.K."/>
            <person name="Shang Y."/>
            <person name="Huang S."/>
            <person name="Yan J."/>
        </authorList>
    </citation>
    <scope>NUCLEOTIDE SEQUENCE [LARGE SCALE GENOMIC DNA]</scope>
    <source>
        <strain evidence="6">Ta-2019</strain>
    </source>
</reference>
<feature type="domain" description="Bifunctional inhibitor/plant lipid transfer protein/seed storage helical" evidence="5">
    <location>
        <begin position="6"/>
        <end position="89"/>
    </location>
</feature>
<evidence type="ECO:0000313" key="6">
    <source>
        <dbReference type="EMBL" id="KAH9314611.1"/>
    </source>
</evidence>
<gene>
    <name evidence="6" type="ORF">KI387_023238</name>
</gene>
<feature type="non-terminal residue" evidence="6">
    <location>
        <position position="1"/>
    </location>
</feature>
<dbReference type="InterPro" id="IPR016140">
    <property type="entry name" value="Bifunc_inhib/LTP/seed_store"/>
</dbReference>
<evidence type="ECO:0000256" key="4">
    <source>
        <dbReference type="ARBA" id="ARBA00023180"/>
    </source>
</evidence>
<name>A0AA38G2J8_TAXCH</name>
<keyword evidence="7" id="KW-1185">Reference proteome</keyword>
<dbReference type="EMBL" id="JAHRHJ020000005">
    <property type="protein sequence ID" value="KAH9314611.1"/>
    <property type="molecule type" value="Genomic_DNA"/>
</dbReference>
<evidence type="ECO:0000256" key="3">
    <source>
        <dbReference type="ARBA" id="ARBA00023157"/>
    </source>
</evidence>
<comment type="caution">
    <text evidence="6">The sequence shown here is derived from an EMBL/GenBank/DDBJ whole genome shotgun (WGS) entry which is preliminary data.</text>
</comment>